<dbReference type="Proteomes" id="UP000034917">
    <property type="component" value="Unassembled WGS sequence"/>
</dbReference>
<dbReference type="EMBL" id="LBSV01000002">
    <property type="protein sequence ID" value="KKQ26587.1"/>
    <property type="molecule type" value="Genomic_DNA"/>
</dbReference>
<dbReference type="AlphaFoldDB" id="A0A0G0G9D9"/>
<comment type="caution">
    <text evidence="1">The sequence shown here is derived from an EMBL/GenBank/DDBJ whole genome shotgun (WGS) entry which is preliminary data.</text>
</comment>
<proteinExistence type="predicted"/>
<gene>
    <name evidence="1" type="ORF">US40_C0002G0121</name>
</gene>
<protein>
    <submittedName>
        <fullName evidence="1">Uncharacterized protein</fullName>
    </submittedName>
</protein>
<reference evidence="1 2" key="1">
    <citation type="journal article" date="2015" name="Nature">
        <title>rRNA introns, odd ribosomes, and small enigmatic genomes across a large radiation of phyla.</title>
        <authorList>
            <person name="Brown C.T."/>
            <person name="Hug L.A."/>
            <person name="Thomas B.C."/>
            <person name="Sharon I."/>
            <person name="Castelle C.J."/>
            <person name="Singh A."/>
            <person name="Wilkins M.J."/>
            <person name="Williams K.H."/>
            <person name="Banfield J.F."/>
        </authorList>
    </citation>
    <scope>NUCLEOTIDE SEQUENCE [LARGE SCALE GENOMIC DNA]</scope>
</reference>
<evidence type="ECO:0000313" key="2">
    <source>
        <dbReference type="Proteomes" id="UP000034917"/>
    </source>
</evidence>
<sequence length="124" mass="14386">MFYRLIVIENSLIDKSILKKYPVLSETVFAANDPERKSRMLKIRVPDQDIDELVNSLTHNLITPYYCHLYVEDPIDDSLIVIFSGQKFFAKKSNYQNAKAYGLSHGVTENEMQISPVEVTKEEW</sequence>
<evidence type="ECO:0000313" key="1">
    <source>
        <dbReference type="EMBL" id="KKQ26587.1"/>
    </source>
</evidence>
<name>A0A0G0G9D9_9BACT</name>
<organism evidence="1 2">
    <name type="scientific">Candidatus Roizmanbacteria bacterium GW2011_GWC2_37_13</name>
    <dbReference type="NCBI Taxonomy" id="1618486"/>
    <lineage>
        <taxon>Bacteria</taxon>
        <taxon>Candidatus Roizmaniibacteriota</taxon>
    </lineage>
</organism>
<accession>A0A0G0G9D9</accession>